<dbReference type="Pfam" id="PF13858">
    <property type="entry name" value="DUF4199"/>
    <property type="match status" value="1"/>
</dbReference>
<reference evidence="2" key="1">
    <citation type="submission" date="2020-08" db="EMBL/GenBank/DDBJ databases">
        <authorList>
            <person name="Cejkova D."/>
            <person name="Kubasova T."/>
            <person name="Jahodarova E."/>
            <person name="Rychlik I."/>
        </authorList>
    </citation>
    <scope>NUCLEOTIDE SEQUENCE</scope>
    <source>
        <strain evidence="2">An824</strain>
    </source>
</reference>
<feature type="transmembrane region" description="Helical" evidence="1">
    <location>
        <begin position="40"/>
        <end position="58"/>
    </location>
</feature>
<organism evidence="2 3">
    <name type="scientific">Marseilla massiliensis</name>
    <dbReference type="NCBI Taxonomy" id="1841864"/>
    <lineage>
        <taxon>Bacteria</taxon>
        <taxon>Pseudomonadati</taxon>
        <taxon>Bacteroidota</taxon>
        <taxon>Bacteroidia</taxon>
        <taxon>Bacteroidales</taxon>
        <taxon>Prevotellaceae</taxon>
        <taxon>Marseilla</taxon>
    </lineage>
</organism>
<dbReference type="EMBL" id="JACJJG010000008">
    <property type="protein sequence ID" value="MBM6672923.1"/>
    <property type="molecule type" value="Genomic_DNA"/>
</dbReference>
<name>A0A938WRL4_9BACT</name>
<keyword evidence="3" id="KW-1185">Reference proteome</keyword>
<reference evidence="2" key="2">
    <citation type="journal article" date="2021" name="Sci. Rep.">
        <title>The distribution of antibiotic resistance genes in chicken gut microbiota commensals.</title>
        <authorList>
            <person name="Juricova H."/>
            <person name="Matiasovicova J."/>
            <person name="Kubasova T."/>
            <person name="Cejkova D."/>
            <person name="Rychlik I."/>
        </authorList>
    </citation>
    <scope>NUCLEOTIDE SEQUENCE</scope>
    <source>
        <strain evidence="2">An824</strain>
    </source>
</reference>
<keyword evidence="1" id="KW-1133">Transmembrane helix</keyword>
<accession>A0A938WRL4</accession>
<dbReference type="AlphaFoldDB" id="A0A938WRL4"/>
<dbReference type="RefSeq" id="WP_205103475.1">
    <property type="nucleotide sequence ID" value="NZ_JACJJG010000008.1"/>
</dbReference>
<evidence type="ECO:0000256" key="1">
    <source>
        <dbReference type="SAM" id="Phobius"/>
    </source>
</evidence>
<comment type="caution">
    <text evidence="2">The sequence shown here is derived from an EMBL/GenBank/DDBJ whole genome shotgun (WGS) entry which is preliminary data.</text>
</comment>
<feature type="transmembrane region" description="Helical" evidence="1">
    <location>
        <begin position="12"/>
        <end position="34"/>
    </location>
</feature>
<feature type="transmembrane region" description="Helical" evidence="1">
    <location>
        <begin position="150"/>
        <end position="173"/>
    </location>
</feature>
<keyword evidence="1" id="KW-0472">Membrane</keyword>
<gene>
    <name evidence="2" type="ORF">H6A34_03420</name>
</gene>
<evidence type="ECO:0000313" key="2">
    <source>
        <dbReference type="EMBL" id="MBM6672923.1"/>
    </source>
</evidence>
<dbReference type="Proteomes" id="UP000706891">
    <property type="component" value="Unassembled WGS sequence"/>
</dbReference>
<evidence type="ECO:0000313" key="3">
    <source>
        <dbReference type="Proteomes" id="UP000706891"/>
    </source>
</evidence>
<sequence>MAIREEYEQLKAFARIDGAIIGGLWILSFAFFIGEFYNPLFGFMSLIVGVYSLVLAAMRLKHFRDNVLDGVITFSRALMYSMLVYFYAALLMAAAQFIYFQFIDQGFMLSQYEEITNTDEFKTLLNAYGVKQEEMRLAIDNIASLRPIDIALQFLTTNIILGFMVSLPIATMLKSKYKRRF</sequence>
<keyword evidence="1" id="KW-0812">Transmembrane</keyword>
<feature type="transmembrane region" description="Helical" evidence="1">
    <location>
        <begin position="78"/>
        <end position="100"/>
    </location>
</feature>
<protein>
    <submittedName>
        <fullName evidence="2">DUF4199 domain-containing protein</fullName>
    </submittedName>
</protein>
<proteinExistence type="predicted"/>
<dbReference type="InterPro" id="IPR025250">
    <property type="entry name" value="DUF4199"/>
</dbReference>